<feature type="domain" description="Chorismate-utilising enzyme C-terminal" evidence="9">
    <location>
        <begin position="197"/>
        <end position="448"/>
    </location>
</feature>
<comment type="function">
    <text evidence="7">Part of a heterotetrameric complex that catalyzes the two-step biosynthesis of anthranilate, an intermediate in the biosynthesis of L-tryptophan. In the first step, the glutamine-binding beta subunit (TrpG) of anthranilate synthase (AS) provides the glutamine amidotransferase activity which generates ammonia as a substrate that, along with chorismate, is used in the second step, catalyzed by the large alpha subunit of AS (TrpE) to produce anthranilate. In the absence of TrpG, TrpE can synthesize anthranilate directly from chorismate and high concentrations of ammonia.</text>
</comment>
<dbReference type="InterPro" id="IPR019999">
    <property type="entry name" value="Anth_synth_I-like"/>
</dbReference>
<dbReference type="AlphaFoldDB" id="A0A7K1GJX3"/>
<keyword evidence="6" id="KW-0456">Lyase</keyword>
<dbReference type="GO" id="GO:0004049">
    <property type="term" value="F:anthranilate synthase activity"/>
    <property type="evidence" value="ECO:0007669"/>
    <property type="project" value="UniProtKB-EC"/>
</dbReference>
<evidence type="ECO:0000256" key="4">
    <source>
        <dbReference type="ARBA" id="ARBA00022723"/>
    </source>
</evidence>
<evidence type="ECO:0000313" key="11">
    <source>
        <dbReference type="EMBL" id="MTH29040.1"/>
    </source>
</evidence>
<dbReference type="Pfam" id="PF00425">
    <property type="entry name" value="Chorismate_bind"/>
    <property type="match status" value="1"/>
</dbReference>
<organism evidence="11 12">
    <name type="scientific">Myroides pelagicus</name>
    <dbReference type="NCBI Taxonomy" id="270914"/>
    <lineage>
        <taxon>Bacteria</taxon>
        <taxon>Pseudomonadati</taxon>
        <taxon>Bacteroidota</taxon>
        <taxon>Flavobacteriia</taxon>
        <taxon>Flavobacteriales</taxon>
        <taxon>Flavobacteriaceae</taxon>
        <taxon>Myroides</taxon>
    </lineage>
</organism>
<keyword evidence="12" id="KW-1185">Reference proteome</keyword>
<dbReference type="Proteomes" id="UP000488936">
    <property type="component" value="Unassembled WGS sequence"/>
</dbReference>
<proteinExistence type="predicted"/>
<evidence type="ECO:0000313" key="12">
    <source>
        <dbReference type="Proteomes" id="UP000488936"/>
    </source>
</evidence>
<keyword evidence="5" id="KW-0460">Magnesium</keyword>
<dbReference type="Pfam" id="PF04715">
    <property type="entry name" value="Anth_synt_I_N"/>
    <property type="match status" value="1"/>
</dbReference>
<sequence>MKFTINYKKMIGDTYTPVELYLKLRDKYPNSFLLESSDYSSHDNSFSFIGLNPIASYVADKNITSIQHTNGQKEQFQTREKDLTEQLHQFLKTIQVENNSGIDFLNTGVFGYTSYDSIPLLESITFKPNTSDLPLVQYHFFKYIIIFNHFNTELYLVEHKLAEEESHLPALLEILKGQTPATFNFKTTYDELTSNTDEEFLSLIEKGKQHCFRGDVFQLVLSRQFKQKFAGDEFNVYRTLRSINPSPYLFYFDYGNFKIFGSSPEAQLVIRNNKAYINPIAGTFLRSGEADKDKEIANELANDPKENAEHIMLVDLARNDLSKHSQCVTIEKLKQVEYYSHVIHLVSKVSGSLEQGYNPIEIFKDTFPAGTLSGAPKYKAMELIDQYETTNRGLYGGAVGVLKLNGEMNQAIFIRSVVSQNNELQYQAGCGIVTKSNTASELAEINNKLKAVRTAITKAQDL</sequence>
<evidence type="ECO:0000259" key="9">
    <source>
        <dbReference type="Pfam" id="PF00425"/>
    </source>
</evidence>
<gene>
    <name evidence="11" type="ORF">GJV77_03790</name>
</gene>
<dbReference type="PRINTS" id="PR00095">
    <property type="entry name" value="ANTSNTHASEI"/>
</dbReference>
<evidence type="ECO:0000256" key="8">
    <source>
        <dbReference type="ARBA" id="ARBA00047683"/>
    </source>
</evidence>
<comment type="catalytic activity">
    <reaction evidence="8">
        <text>chorismate + L-glutamine = anthranilate + pyruvate + L-glutamate + H(+)</text>
        <dbReference type="Rhea" id="RHEA:21732"/>
        <dbReference type="ChEBI" id="CHEBI:15361"/>
        <dbReference type="ChEBI" id="CHEBI:15378"/>
        <dbReference type="ChEBI" id="CHEBI:16567"/>
        <dbReference type="ChEBI" id="CHEBI:29748"/>
        <dbReference type="ChEBI" id="CHEBI:29985"/>
        <dbReference type="ChEBI" id="CHEBI:58359"/>
        <dbReference type="EC" id="4.1.3.27"/>
    </reaction>
</comment>
<dbReference type="RefSeq" id="WP_155035022.1">
    <property type="nucleotide sequence ID" value="NZ_JAYMMG010000003.1"/>
</dbReference>
<evidence type="ECO:0000256" key="6">
    <source>
        <dbReference type="ARBA" id="ARBA00023239"/>
    </source>
</evidence>
<name>A0A7K1GJX3_9FLAO</name>
<comment type="subunit">
    <text evidence="2">Heterotetramer consisting of two non-identical subunits: a beta subunit (TrpG) and a large alpha subunit (TrpE).</text>
</comment>
<evidence type="ECO:0000256" key="2">
    <source>
        <dbReference type="ARBA" id="ARBA00011575"/>
    </source>
</evidence>
<dbReference type="PANTHER" id="PTHR11236">
    <property type="entry name" value="AMINOBENZOATE/ANTHRANILATE SYNTHASE"/>
    <property type="match status" value="1"/>
</dbReference>
<evidence type="ECO:0000256" key="1">
    <source>
        <dbReference type="ARBA" id="ARBA00001946"/>
    </source>
</evidence>
<dbReference type="GO" id="GO:0000162">
    <property type="term" value="P:L-tryptophan biosynthetic process"/>
    <property type="evidence" value="ECO:0007669"/>
    <property type="project" value="TreeGrafter"/>
</dbReference>
<dbReference type="Gene3D" id="3.60.120.10">
    <property type="entry name" value="Anthranilate synthase"/>
    <property type="match status" value="1"/>
</dbReference>
<comment type="caution">
    <text evidence="11">The sequence shown here is derived from an EMBL/GenBank/DDBJ whole genome shotgun (WGS) entry which is preliminary data.</text>
</comment>
<comment type="cofactor">
    <cofactor evidence="1">
        <name>Mg(2+)</name>
        <dbReference type="ChEBI" id="CHEBI:18420"/>
    </cofactor>
</comment>
<dbReference type="InterPro" id="IPR015890">
    <property type="entry name" value="Chorismate_C"/>
</dbReference>
<dbReference type="InterPro" id="IPR006805">
    <property type="entry name" value="Anth_synth_I_N"/>
</dbReference>
<dbReference type="InterPro" id="IPR005801">
    <property type="entry name" value="ADC_synthase"/>
</dbReference>
<feature type="domain" description="Anthranilate synthase component I N-terminal" evidence="10">
    <location>
        <begin position="13"/>
        <end position="156"/>
    </location>
</feature>
<dbReference type="SUPFAM" id="SSF56322">
    <property type="entry name" value="ADC synthase"/>
    <property type="match status" value="1"/>
</dbReference>
<dbReference type="GO" id="GO:0046872">
    <property type="term" value="F:metal ion binding"/>
    <property type="evidence" value="ECO:0007669"/>
    <property type="project" value="UniProtKB-KW"/>
</dbReference>
<evidence type="ECO:0000256" key="7">
    <source>
        <dbReference type="ARBA" id="ARBA00025634"/>
    </source>
</evidence>
<dbReference type="PANTHER" id="PTHR11236:SF48">
    <property type="entry name" value="ISOCHORISMATE SYNTHASE MENF"/>
    <property type="match status" value="1"/>
</dbReference>
<evidence type="ECO:0000256" key="5">
    <source>
        <dbReference type="ARBA" id="ARBA00022842"/>
    </source>
</evidence>
<accession>A0A7K1GJX3</accession>
<evidence type="ECO:0000256" key="3">
    <source>
        <dbReference type="ARBA" id="ARBA00020653"/>
    </source>
</evidence>
<dbReference type="EMBL" id="WMJY01000005">
    <property type="protein sequence ID" value="MTH29040.1"/>
    <property type="molecule type" value="Genomic_DNA"/>
</dbReference>
<evidence type="ECO:0000259" key="10">
    <source>
        <dbReference type="Pfam" id="PF04715"/>
    </source>
</evidence>
<protein>
    <recommendedName>
        <fullName evidence="3">Anthranilate synthase component 1</fullName>
    </recommendedName>
</protein>
<reference evidence="11 12" key="1">
    <citation type="journal article" date="2006" name="Int. J. Syst. Evol. Microbiol.">
        <title>Myroides pelagicus sp. nov., isolated from seawater in Thailand.</title>
        <authorList>
            <person name="Yoon J."/>
            <person name="Maneerat S."/>
            <person name="Kawai F."/>
            <person name="Yokota A."/>
        </authorList>
    </citation>
    <scope>NUCLEOTIDE SEQUENCE [LARGE SCALE GENOMIC DNA]</scope>
    <source>
        <strain evidence="11 12">SM1T</strain>
    </source>
</reference>
<dbReference type="OrthoDB" id="9803598at2"/>
<keyword evidence="4" id="KW-0479">Metal-binding</keyword>